<gene>
    <name evidence="3" type="ORF">BRAN1462_LOCUS28896</name>
</gene>
<sequence length="164" mass="17502">MAPAPSLALVVCVVFVSSVAAELRGGRVLAIRPEMCDRLQQQMQQVVEHACHKRPLCVFADAPATADDMCSGLRSSGFIPDYESWGALVTTTGATCYGTSLHWVGDRFSGHMAGDGRMSCTWALTQTAVLIMVVGALLIVVCVLCLLYCLCGVACCCCIPCFCR</sequence>
<evidence type="ECO:0000313" key="3">
    <source>
        <dbReference type="EMBL" id="CAD9572658.1"/>
    </source>
</evidence>
<name>A0A6U6NEX5_9DINO</name>
<feature type="signal peptide" evidence="2">
    <location>
        <begin position="1"/>
        <end position="21"/>
    </location>
</feature>
<keyword evidence="1" id="KW-1133">Transmembrane helix</keyword>
<keyword evidence="2" id="KW-0732">Signal</keyword>
<keyword evidence="1" id="KW-0812">Transmembrane</keyword>
<dbReference type="EMBL" id="HBGW01045548">
    <property type="protein sequence ID" value="CAD9572658.1"/>
    <property type="molecule type" value="Transcribed_RNA"/>
</dbReference>
<organism evidence="3">
    <name type="scientific">Zooxanthella nutricula</name>
    <dbReference type="NCBI Taxonomy" id="1333877"/>
    <lineage>
        <taxon>Eukaryota</taxon>
        <taxon>Sar</taxon>
        <taxon>Alveolata</taxon>
        <taxon>Dinophyceae</taxon>
        <taxon>Peridiniales</taxon>
        <taxon>Peridiniales incertae sedis</taxon>
        <taxon>Zooxanthella</taxon>
    </lineage>
</organism>
<feature type="transmembrane region" description="Helical" evidence="1">
    <location>
        <begin position="129"/>
        <end position="162"/>
    </location>
</feature>
<reference evidence="3" key="1">
    <citation type="submission" date="2021-01" db="EMBL/GenBank/DDBJ databases">
        <authorList>
            <person name="Corre E."/>
            <person name="Pelletier E."/>
            <person name="Niang G."/>
            <person name="Scheremetjew M."/>
            <person name="Finn R."/>
            <person name="Kale V."/>
            <person name="Holt S."/>
            <person name="Cochrane G."/>
            <person name="Meng A."/>
            <person name="Brown T."/>
            <person name="Cohen L."/>
        </authorList>
    </citation>
    <scope>NUCLEOTIDE SEQUENCE</scope>
    <source>
        <strain evidence="3">RCC3387</strain>
    </source>
</reference>
<feature type="chain" id="PRO_5030160527" evidence="2">
    <location>
        <begin position="22"/>
        <end position="164"/>
    </location>
</feature>
<accession>A0A6U6NEX5</accession>
<evidence type="ECO:0000256" key="1">
    <source>
        <dbReference type="SAM" id="Phobius"/>
    </source>
</evidence>
<dbReference type="AlphaFoldDB" id="A0A6U6NEX5"/>
<proteinExistence type="predicted"/>
<protein>
    <submittedName>
        <fullName evidence="3">Uncharacterized protein</fullName>
    </submittedName>
</protein>
<keyword evidence="1" id="KW-0472">Membrane</keyword>
<evidence type="ECO:0000256" key="2">
    <source>
        <dbReference type="SAM" id="SignalP"/>
    </source>
</evidence>